<evidence type="ECO:0000313" key="1">
    <source>
        <dbReference type="EMBL" id="GAG17477.1"/>
    </source>
</evidence>
<proteinExistence type="predicted"/>
<accession>X0W2E1</accession>
<dbReference type="EMBL" id="BARS01030062">
    <property type="protein sequence ID" value="GAG17477.1"/>
    <property type="molecule type" value="Genomic_DNA"/>
</dbReference>
<feature type="non-terminal residue" evidence="1">
    <location>
        <position position="143"/>
    </location>
</feature>
<comment type="caution">
    <text evidence="1">The sequence shown here is derived from an EMBL/GenBank/DDBJ whole genome shotgun (WGS) entry which is preliminary data.</text>
</comment>
<name>X0W2E1_9ZZZZ</name>
<gene>
    <name evidence="1" type="ORF">S01H1_46920</name>
</gene>
<protein>
    <recommendedName>
        <fullName evidence="2">Peptidase C39-like domain-containing protein</fullName>
    </recommendedName>
</protein>
<dbReference type="AlphaFoldDB" id="X0W2E1"/>
<reference evidence="1" key="1">
    <citation type="journal article" date="2014" name="Front. Microbiol.">
        <title>High frequency of phylogenetically diverse reductive dehalogenase-homologous genes in deep subseafloor sedimentary metagenomes.</title>
        <authorList>
            <person name="Kawai M."/>
            <person name="Futagami T."/>
            <person name="Toyoda A."/>
            <person name="Takaki Y."/>
            <person name="Nishi S."/>
            <person name="Hori S."/>
            <person name="Arai W."/>
            <person name="Tsubouchi T."/>
            <person name="Morono Y."/>
            <person name="Uchiyama I."/>
            <person name="Ito T."/>
            <person name="Fujiyama A."/>
            <person name="Inagaki F."/>
            <person name="Takami H."/>
        </authorList>
    </citation>
    <scope>NUCLEOTIDE SEQUENCE</scope>
    <source>
        <strain evidence="1">Expedition CK06-06</strain>
    </source>
</reference>
<evidence type="ECO:0008006" key="2">
    <source>
        <dbReference type="Google" id="ProtNLM"/>
    </source>
</evidence>
<sequence length="143" mass="15390">MKKYYFILLEVIILVSLVGSAWAMPQVAKFNGNIIPLSNSSLSGASQYSWYYGCSPTSGGMLISYWDSHPSGNWSNLVEGDISTQNSIADNMIASPEHISDYGDTPDSNPGGHDDNCIADFMHTSRSGEGLGDGGTWSSMIPQ</sequence>
<organism evidence="1">
    <name type="scientific">marine sediment metagenome</name>
    <dbReference type="NCBI Taxonomy" id="412755"/>
    <lineage>
        <taxon>unclassified sequences</taxon>
        <taxon>metagenomes</taxon>
        <taxon>ecological metagenomes</taxon>
    </lineage>
</organism>